<feature type="domain" description="Calx-beta" evidence="6">
    <location>
        <begin position="1327"/>
        <end position="1423"/>
    </location>
</feature>
<organism evidence="7 8">
    <name type="scientific">Gimesia chilikensis</name>
    <dbReference type="NCBI Taxonomy" id="2605989"/>
    <lineage>
        <taxon>Bacteria</taxon>
        <taxon>Pseudomonadati</taxon>
        <taxon>Planctomycetota</taxon>
        <taxon>Planctomycetia</taxon>
        <taxon>Planctomycetales</taxon>
        <taxon>Planctomycetaceae</taxon>
        <taxon>Gimesia</taxon>
    </lineage>
</organism>
<gene>
    <name evidence="7" type="ORF">HG66A1_18160</name>
</gene>
<dbReference type="Gene3D" id="1.10.1330.10">
    <property type="entry name" value="Dockerin domain"/>
    <property type="match status" value="1"/>
</dbReference>
<dbReference type="InterPro" id="IPR003644">
    <property type="entry name" value="Calx_beta"/>
</dbReference>
<sequence>MLLTNWLQSFVHRYTPNRTSQRSKRLRHRPESQRIRHLKSRSVKSIEQLEDRTLLTSLLTIDDVSIVEGDSGTSTASITVTRTGSSAGDLNHLALVSFTTQDGTATAAEGDYIASSGTLAFTADPTELTQTQVITVQINGDTLTETDETFQLLLTGSSSALTTIADNRGLITISNNDSTSLSISDASAPENETLTFNVSLSEVAGSDITFRVNTQTGTADHSDYTFLSDQLVTIKAGDLSTDVTVYVHDDANQESDEAFSVLISDPRIGGGTPSGSVLISDYYATGTIVNDDHLAGSVFILDDHYISEGDNGSRNLVLRVGRTGGSAGDLNFATTVDISTINGTATAGEDYSSVNSTVSFSASATSTLQYKSVFIPIHGDLFKEATETFKVRLSNPTGGSVLKGNLATLEATVSIQNDDTALSFQNELFADEEYANFTYDEFGSAIAMDGDVMVVGVPKNSAHADRSGAVYVYRRNQQGTPADETDDTWELETTLFSDSIVTDSYQGTEFGYSVDIEDDTIVVGSQREGGKGAAYVFTRVGSDWKTQPPLVEKFDVSGTYSTYLFGVSVSVSQDTIVVGARSDNSGISSGGAAYIFEKSGVDWSAPVITQLLPADPTSNKYYGASVSVEGELLVVGALNDTHSSGTYSGSAYIYTRNGSDWHTIAPTETKITASDGSAYAYYGSSVSTNGTEIAIAARSARHTDGTGTVYLYQKNGTDWSTIAPDEYKFTNQEEGNFFGTSLLLRDDQLVVGESGAAYVYNKSGATWDPGTVDESVLTKSTSEYSNFGKSVASSGTTVAAGAPTLSLDGNNSGEVFVFQEDSPGTWNITSELNQIDTDTAHNVGDEFGKIISMDDQYMLIVAPGTDSTLAPAGVLYVYAKNDQGTTSVVDDTWDYETSFTAPDAVNTVSFADSVAIDGSTFLVSATLTGGIAEVYIYERNGSDWTTVAPTVTPLLTHVSRTLNGQTAVAIEEQTIVIGNQDATGNATQSGAVYVYEQNGSDWSTVAPTETILTASDGTTGDAFGSAVDIQGDRIIVGAPEADNRGAAYLFQRGTTGWSSAIETRLTGSRLQTGDKFGTIVLIDQGTVAITAPEYDGSTSNEGAVYLYDSRNGWDNLTETFLSSTDGNSYNYFGTSIDLDNNTLIVGTDRYSAYLYENLSGWDPLNVSKLYYDSSSELYNLGLGEVVALNSYSLAVANLYNESTTISSVYSYNQQTPTFSIDDASITENDNGTQTLNLTVSVTDIPDGLYNQPISVDFSTVDGSATTADNDYQPLTGTLYFDEDSPLATQSQTISILINGDTKVELAETFAVTLSNPSVASDLSQGTATVTINDNDTVNLSISDVVVNEADGTATVTVTLDQPVPGNLSIDYATSQGTAIAGTDYSATSGTLSFSAGQQSQTITVDIIEDALAELEDSFDIILSNLQSTGFNASLLDNTGTVTIQDNDRLYNFEFKSKFQAQGTISDGDHLGNDMAIDGDTMIVGAPFWEDVTNQGAAFIYVRNRQGTHDDLSDDTWEYQATLLAPDPAFLARFGFTVAISGDTAVVGAISGDDGVIGSGSVYVFTRSGTNWTLQQELTASDAVSNDSFSEKLAIDGDTIVVGTVRNNSYTGAAYVFQRDNGVWSEVTKLTASDAVTGQQFGNAIEIEGSTLVIGAYRDSEYLSQSGAVYIFQKFGGNWVETQKLKSSQIVPNGFFGSSLSLEGENLVVGNPATFVTAPYSGKAYLFTLDTDTGIWSETQTLTPDDGNANAYFGYRVEIKNNLLVISSLRDADTATNNGKVYTFVKQGATWVQSQKFISPDAADDDYFGKAFAVTDGALLVSAYYDDEGADNTGSIYYYAPQAPAITVSDAVITEGDNGSRFVSLEVTRTAVTAGDLLLPATVDFTTTDGTATAAGNDYLASSGTLTFNGDPTVLTQTKIITIEIPGDRIVELDAEFSVTLSNLTGYGRLDDDTAQITIEDNDQATISINDVIVNEAAGKARLTVVLDALVSTTVTLDYTTVDQSATATNDYLSQTGSLTFTPGELSQIIEIDLVDSTPVELPETFLVQLSNLQAGGLDVFLPDDLATVTIKDDDIGDYELKSQIYSIGSRHPDDHFGFSLAVDGDTLISSAPGWDATYSDQGGAFIYVRNDQGTPEYTGDDTWEYQATLLAPDADNNTSDRFGHVVAISGDTAVVAALYGDETAENAGSVFVFTRSNGIWSFQQELHVADTIGNGYFGDVVAIENDTIVVGARSTDVYTGSAYVFKRENNVWTQTAKLVANDAAPVANFGSSVDIENSTIVIGARLDSETEYRSGAVYIFNEQDGNWTQTQKLKDPTPVDQGTFGTSVSLEGDLLLVGAISIPGQPASAGKAILFQLDHNSGLWNPIQTLTASDAAADSLFGVSVKIQDHQIFISSSSDPTGVLYNGAAYLFQQENQTWVEQQKFSDPSPTTGINFGRNLAVSNDTILIAAKYDDDYSPNAGSIYVYGLPQNPTISIEDASVTETDNGSHMVTLTVTRTATKPGDLVYGATVDFRTIDGLATIVGGDYENTTGTITFASEPTATSQTQTISIRVFGDLLVEADETFGIELFNVTGHARISDAEATITIQDDDQAALTIDDISINENAGTATLTVSLDQPVDTAISVDYATADLSAVSPDDYTATSGTLTFNPGVLSREIIVSIIDTDLVELDEKLLVNLSGLQTNGRDVVIADSQGEITIQDDDQAGFQVTDLAVDENVGTAFVVITLDKPIDTAIDVTYITMEINTTEGLDYVYANGSITFNPGELSKTVPVSIIDSALVEADERFSFSIGVQDKKGRDIIISDGYAEITIHDDDQARFSINDISVDEDAGTATLTVTLDEQVSGTVQVDYYTTSQSASSPTDFQSSSGTLSFSSGVSTQTISIPIIDSDLVELDESFLVSLTNIRPAYNIIFTDSQGQVTIQDDDQAAITINDISVDEDAGTAILIVSLDQPVDTAISVDYATADLSAISPDDYTATSGTLTFNPEEQLKIITIPITDTDLVEGSESLLVNLSNLQAVGRNVILSDTQGSVTITDDDQAGISIADISVDENAGIATLTVSLDHPVDTVISLDYNTAAQSAALNDDFLGTSGTLTFNPGEQTREIQVAIVDSALVEGDESFLVGLSGLQVNGRNVIISRNQAVVTIQDDDQAALSINNAIVDEDAGTATLTVSLDQPVATTVTVNYTTVNASAHSPDDFHAKSGILTFNPGDLSKTITVSIIDSELVELDEFLLVNLSNIQAGTADVVFSDSQGQIITIQDDDQANISINDVSVNEDANTATLTVTLDVAVDTAISVNYSTADQTALESQDYQPTSGMLTFNSGELSKSITIPIVDSNLVEIDEKLLVNLSGLQAFGRNVVISDSQGEITIEDDDQAAITIDDVTVDEDAGTATLTVSLDNPIDSTITVDYTTVDQTAVSPDDYTTAAGTLTFNPGVQSQSITVSIIDTDLVELNESLLVNLSGLQANGRDVVITDSQGEITIQDDDQARILLNDLTVNEDVGNAQVIVTLDQPVDTSVTVNYSLYDRSTNDSDDFIGQFTVNTITFNPGEVQKTISIPIVDSANVETTESFYLILSGLEASGRDVLIPEDTIEVTILDDDQARISINDVTVDEDAGTAMLTVTLDQLVDGQISIDYTTSDQTAGSPEDYQATSGTLIINSRDLSGTFTIPIIDSDLVEIDENFLVTLSNIQAPNLNVVFDDAQGQITIQDDDQASLTIDDVTVDEDAGSATLTVSLDKEVDTAISVNYATVDQTAVSSEDYQTRSGTLTFNPGQSTRTITVPLIYAGLLEPEETFVVNLTNLQNQGRNVIIGDSQGVVTIINHPPDSVFSITGDQLFFEGDSGTRNVRFVITRTGSIAGDLNFASSVSFTTADGTATAGEDYTPKTYTFNFSASPTALEQTASTLVSVNADTIKELSETILGRLTNPTGGSTLAGDVAVLDGTAVLINDDSDFSFNQDFLTPPDFSNHTRDRLGDDAIAIDGDVMVVGSSLNSASGEDNGAVYIYIRNEQGTPADQSDDTWEYETSILPDMSQLTNYSVGARFGTSVAIDGDTIVIGARQASFNNYHTGAVFVYTRVGSDWKTAAPEMEILADPINTNAVYFGDAVSIYENTIVVGVPGDSSGASSGGAAYIYEKNGSNWSTADVRKLIPSDSAANTDFGVAVSIYDDLIVVGDSRNGANGTNSGAAYVYTRSGDNWIDSPPIEVKLTASDASSNTYFGGSVSTNGSEIVVGSHQAHEFGTGTGAAYLYSRNGADWNSLPPDEIKLTGSAAYDYFGTSVSLSDQQLVVGSPGAGDAGSIFIYSKGGADWDTSTMTVTMESINSTESLSFGDTVAISGSTIAAGVPGISRDGIESGAVFVYQSSAPDTWTLASELSPTDSQTAHNVGDFFGESIVTSDQYMLISAPRSDSPLSPEGVVFLYTRNDAGTPADKNDDFWEYTTALTAPDPEQTRLFGETFAIDGSTILINAIMDDSTAEVYIYEMNGSDWTTTAPTVTPLLSRLSRSIPQDSITANTALAIQGDTIVVSGTVANGNAPSSGAVYVYTRNGSDWSTSLPTESILAASDGSAQDHFGYSIDLDGDKLVVGAEAKQNRGGAYLYEKGVTGWDSAIETILDASDLQTGDRYGSSVAIDGNTIAVSAPYHSGANEKSGAVYLFDGSGGWTNPSEIKLTQADQNSYFLFGSSLALDGNLLAVGTNKTSVFLFDGSAGWDLYHETKLSYPASSDLLGLGFGATVALNNNNLVVAALYNEYDNRGNVFSFNRQVPTFSIDNATITENDNGTQTLQLTVTATGIIPGLHADPISLDIDTLSGSALAGSDFLAYSGTILFDNNAASSTQTKTISIDIIGDTNVEATETFSVVISNPSVEASLIQDTGTVTIADNDVATFQISNRTVNENNGTVVIPVILDKSVQTTITVNYTTVSQTADSPDDYLTTFGTLTFNPGEQLKNISIPLVDNGVVEVDEEFLVTLSGIQSNGHQVVFTDDQALVTIQDDDQAAISINDTSIDEDAGTVTLTVSMDHPVDTTVIIDYETSNQTAVAPEDYQNTSGTLTFNPGEQSKTITIPIVDSDRVELDETFLVTLSALQASGRNVIISDSQAQVTIRDDDQAAITIDDVTIAEDAGTAILTVSMDQPVDTAVTVDYATSDQTAGAPDDYQTTTGTLTFNPGEQSKTITIPIVDSDRVELDETFLVTLSALQASGRDVSITDSQAQVTIQDNDQAAMTIDDVTVDEDAGTVTLAVSLDQPVDTNVYIDYATSDLTAGAPDDYQSVSGTLTFNPGEQIKTITIPIIDSNTIELNEYFLVSLSALQAGGRDVIITDSLAQVTIQDDDQAAITIDDVTIAEDAGTVTLTVSMDQPVDTTVTVNYATSDQSAGAPDDYQTTTGTLTFNPGELSKTITIPIIDSNIIELDETFLVSLSGLQAGGRDVIITDSQAQVTIQDDDQAAISINDLTVDEDAGTATLTVSIDQPIDTTVTVDYTTSDQSAGAPDDYQSTAGTLTFNPGELSQTITIPIVDSNLVELDETFLVTLSALQASGRDVSISDSEAQVTIQDDDQAAMTIDDVTVDEDAGTATLTVSLDQPVDTTVTVNYATSDQTAGAPDDYQNTTGTLTFNPGELSKTITIPIVDSPLIEAHETLLVNLSGMQSAGRNVILTDSQGQVTIRDDDRVTAELHLRIVSQPSNTTSAGEVLTLPAGRDWVDEWSTYWVEIWVDALNPTSQGIFSTSLDFSYQTQYTSASEIEFGGAFTQNQTGLIDDASGIISNLHAETTETQRGSDRYLLFARIKFEPAGEDQVLLDLENKSIGPYDLEFEINTPQVTLVDDIALDTVPAAFAGTEIWANPYDLNDDNRINFRDLLLFASVYNSIPSQSDSDYAWFADLNQNDRVEFKDLLLFASNYNKTREGRDQVNYASSYPEVWNNLLTVESQAEPPLIVEPLKQTTAQSMLDSAVEDVSSQVSPVESQKLESINIQVTDLAGDTLGRAAGNTIYIDSNAAGYGWFIDATPTSHDEFTESSDLTLIALPDSDAAERVDLWSVIMHELGHLLGYDHEESGWMEDSLVPGVRKLPAWETEADQFFTDLSDDMSIIL</sequence>
<dbReference type="Gene3D" id="2.130.10.130">
    <property type="entry name" value="Integrin alpha, N-terminal"/>
    <property type="match status" value="10"/>
</dbReference>
<feature type="domain" description="Calx-beta" evidence="6">
    <location>
        <begin position="3031"/>
        <end position="3127"/>
    </location>
</feature>
<dbReference type="RefSeq" id="WP_145182255.1">
    <property type="nucleotide sequence ID" value="NZ_CP036266.1"/>
</dbReference>
<feature type="domain" description="Calx-beta" evidence="6">
    <location>
        <begin position="2808"/>
        <end position="2904"/>
    </location>
</feature>
<evidence type="ECO:0000259" key="6">
    <source>
        <dbReference type="SMART" id="SM00237"/>
    </source>
</evidence>
<keyword evidence="1" id="KW-0732">Signal</keyword>
<dbReference type="SUPFAM" id="SSF55486">
    <property type="entry name" value="Metalloproteases ('zincins'), catalytic domain"/>
    <property type="match status" value="1"/>
</dbReference>
<reference evidence="7 8" key="1">
    <citation type="submission" date="2019-02" db="EMBL/GenBank/DDBJ databases">
        <title>Deep-cultivation of Planctomycetes and their phenomic and genomic characterization uncovers novel biology.</title>
        <authorList>
            <person name="Wiegand S."/>
            <person name="Jogler M."/>
            <person name="Boedeker C."/>
            <person name="Pinto D."/>
            <person name="Vollmers J."/>
            <person name="Rivas-Marin E."/>
            <person name="Kohn T."/>
            <person name="Peeters S.H."/>
            <person name="Heuer A."/>
            <person name="Rast P."/>
            <person name="Oberbeckmann S."/>
            <person name="Bunk B."/>
            <person name="Jeske O."/>
            <person name="Meyerdierks A."/>
            <person name="Storesund J.E."/>
            <person name="Kallscheuer N."/>
            <person name="Luecker S."/>
            <person name="Lage O.M."/>
            <person name="Pohl T."/>
            <person name="Merkel B.J."/>
            <person name="Hornburger P."/>
            <person name="Mueller R.-W."/>
            <person name="Bruemmer F."/>
            <person name="Labrenz M."/>
            <person name="Spormann A.M."/>
            <person name="Op den Camp H."/>
            <person name="Overmann J."/>
            <person name="Amann R."/>
            <person name="Jetten M.S.M."/>
            <person name="Mascher T."/>
            <person name="Medema M.H."/>
            <person name="Devos D.P."/>
            <person name="Kaster A.-K."/>
            <person name="Ovreas L."/>
            <person name="Rohde M."/>
            <person name="Galperin M.Y."/>
            <person name="Jogler C."/>
        </authorList>
    </citation>
    <scope>NUCLEOTIDE SEQUENCE [LARGE SCALE GENOMIC DNA]</scope>
    <source>
        <strain evidence="7 8">HG66A1</strain>
    </source>
</reference>
<dbReference type="GO" id="GO:0007154">
    <property type="term" value="P:cell communication"/>
    <property type="evidence" value="ECO:0007669"/>
    <property type="project" value="InterPro"/>
</dbReference>
<feature type="domain" description="Calx-beta" evidence="6">
    <location>
        <begin position="5212"/>
        <end position="5308"/>
    </location>
</feature>
<accession>A0A517PL03</accession>
<dbReference type="SUPFAM" id="SSF63446">
    <property type="entry name" value="Type I dockerin domain"/>
    <property type="match status" value="1"/>
</dbReference>
<dbReference type="EMBL" id="CP036266">
    <property type="protein sequence ID" value="QDT20031.1"/>
    <property type="molecule type" value="Genomic_DNA"/>
</dbReference>
<keyword evidence="4" id="KW-0406">Ion transport</keyword>
<feature type="domain" description="Calx-beta" evidence="6">
    <location>
        <begin position="1204"/>
        <end position="1314"/>
    </location>
</feature>
<dbReference type="InterPro" id="IPR038081">
    <property type="entry name" value="CalX-like_sf"/>
</dbReference>
<feature type="domain" description="Calx-beta" evidence="6">
    <location>
        <begin position="5548"/>
        <end position="5644"/>
    </location>
</feature>
<dbReference type="PROSITE" id="PS00018">
    <property type="entry name" value="EF_HAND_1"/>
    <property type="match status" value="1"/>
</dbReference>
<feature type="domain" description="Calx-beta" evidence="6">
    <location>
        <begin position="2464"/>
        <end position="2571"/>
    </location>
</feature>
<dbReference type="SUPFAM" id="SSF50965">
    <property type="entry name" value="Galactose oxidase, central domain"/>
    <property type="match status" value="2"/>
</dbReference>
<dbReference type="SUPFAM" id="SSF141072">
    <property type="entry name" value="CalX-like"/>
    <property type="match status" value="28"/>
</dbReference>
<feature type="domain" description="Calx-beta" evidence="6">
    <location>
        <begin position="4754"/>
        <end position="4863"/>
    </location>
</feature>
<feature type="domain" description="Calx-beta" evidence="6">
    <location>
        <begin position="3706"/>
        <end position="3802"/>
    </location>
</feature>
<feature type="domain" description="Calx-beta" evidence="6">
    <location>
        <begin position="4876"/>
        <end position="4972"/>
    </location>
</feature>
<feature type="domain" description="Calx-beta" evidence="6">
    <location>
        <begin position="5324"/>
        <end position="5420"/>
    </location>
</feature>
<feature type="domain" description="Calx-beta" evidence="6">
    <location>
        <begin position="3480"/>
        <end position="3578"/>
    </location>
</feature>
<feature type="domain" description="Calx-beta" evidence="6">
    <location>
        <begin position="3256"/>
        <end position="3352"/>
    </location>
</feature>
<dbReference type="SUPFAM" id="SSF117281">
    <property type="entry name" value="Kelch motif"/>
    <property type="match status" value="3"/>
</dbReference>
<evidence type="ECO:0000313" key="7">
    <source>
        <dbReference type="EMBL" id="QDT20031.1"/>
    </source>
</evidence>
<dbReference type="Pfam" id="PF03160">
    <property type="entry name" value="Calx-beta"/>
    <property type="match status" value="22"/>
</dbReference>
<feature type="domain" description="Calx-beta" evidence="6">
    <location>
        <begin position="3368"/>
        <end position="3464"/>
    </location>
</feature>
<feature type="domain" description="Calx-beta" evidence="6">
    <location>
        <begin position="5436"/>
        <end position="5532"/>
    </location>
</feature>
<dbReference type="InterPro" id="IPR051171">
    <property type="entry name" value="CaCA"/>
</dbReference>
<dbReference type="OrthoDB" id="291134at2"/>
<feature type="domain" description="Calx-beta" evidence="6">
    <location>
        <begin position="1832"/>
        <end position="1941"/>
    </location>
</feature>
<dbReference type="GO" id="GO:0000272">
    <property type="term" value="P:polysaccharide catabolic process"/>
    <property type="evidence" value="ECO:0007669"/>
    <property type="project" value="InterPro"/>
</dbReference>
<dbReference type="InterPro" id="IPR013519">
    <property type="entry name" value="Int_alpha_beta-p"/>
</dbReference>
<name>A0A517PL03_9PLAN</name>
<feature type="domain" description="Calx-beta" evidence="6">
    <location>
        <begin position="2696"/>
        <end position="2792"/>
    </location>
</feature>
<evidence type="ECO:0000313" key="8">
    <source>
        <dbReference type="Proteomes" id="UP000320421"/>
    </source>
</evidence>
<dbReference type="InterPro" id="IPR011043">
    <property type="entry name" value="Gal_Oxase/kelch_b-propeller"/>
</dbReference>
<feature type="domain" description="Calx-beta" evidence="6">
    <location>
        <begin position="3143"/>
        <end position="3239"/>
    </location>
</feature>
<keyword evidence="5" id="KW-0325">Glycoprotein</keyword>
<evidence type="ECO:0000256" key="1">
    <source>
        <dbReference type="ARBA" id="ARBA00022729"/>
    </source>
</evidence>
<dbReference type="InterPro" id="IPR015915">
    <property type="entry name" value="Kelch-typ_b-propeller"/>
</dbReference>
<keyword evidence="8" id="KW-1185">Reference proteome</keyword>
<feature type="domain" description="Calx-beta" evidence="6">
    <location>
        <begin position="44"/>
        <end position="155"/>
    </location>
</feature>
<dbReference type="GO" id="GO:0016020">
    <property type="term" value="C:membrane"/>
    <property type="evidence" value="ECO:0007669"/>
    <property type="project" value="InterPro"/>
</dbReference>
<proteinExistence type="predicted"/>
<feature type="domain" description="Calx-beta" evidence="6">
    <location>
        <begin position="5100"/>
        <end position="5196"/>
    </location>
</feature>
<dbReference type="InterPro" id="IPR036439">
    <property type="entry name" value="Dockerin_dom_sf"/>
</dbReference>
<keyword evidence="2" id="KW-0677">Repeat</keyword>
<feature type="domain" description="Calx-beta" evidence="6">
    <location>
        <begin position="1954"/>
        <end position="2050"/>
    </location>
</feature>
<dbReference type="Gene3D" id="2.60.40.2030">
    <property type="match status" value="28"/>
</dbReference>
<feature type="domain" description="Calx-beta" evidence="6">
    <location>
        <begin position="169"/>
        <end position="264"/>
    </location>
</feature>
<protein>
    <submittedName>
        <fullName evidence="7">Calx-beta domain protein</fullName>
    </submittedName>
</protein>
<evidence type="ECO:0000256" key="3">
    <source>
        <dbReference type="ARBA" id="ARBA00022837"/>
    </source>
</evidence>
<feature type="domain" description="Calx-beta" evidence="6">
    <location>
        <begin position="284"/>
        <end position="394"/>
    </location>
</feature>
<dbReference type="GO" id="GO:0030001">
    <property type="term" value="P:metal ion transport"/>
    <property type="evidence" value="ECO:0007669"/>
    <property type="project" value="TreeGrafter"/>
</dbReference>
<evidence type="ECO:0000256" key="2">
    <source>
        <dbReference type="ARBA" id="ARBA00022737"/>
    </source>
</evidence>
<dbReference type="InterPro" id="IPR018247">
    <property type="entry name" value="EF_Hand_1_Ca_BS"/>
</dbReference>
<feature type="domain" description="Calx-beta" evidence="6">
    <location>
        <begin position="3820"/>
        <end position="3927"/>
    </location>
</feature>
<dbReference type="Proteomes" id="UP000320421">
    <property type="component" value="Chromosome"/>
</dbReference>
<dbReference type="PROSITE" id="PS51470">
    <property type="entry name" value="FG_GAP"/>
    <property type="match status" value="5"/>
</dbReference>
<feature type="domain" description="Calx-beta" evidence="6">
    <location>
        <begin position="3594"/>
        <end position="3690"/>
    </location>
</feature>
<dbReference type="SMART" id="SM00237">
    <property type="entry name" value="Calx_beta"/>
    <property type="match status" value="28"/>
</dbReference>
<feature type="domain" description="Calx-beta" evidence="6">
    <location>
        <begin position="4988"/>
        <end position="5084"/>
    </location>
</feature>
<dbReference type="Pfam" id="PF14312">
    <property type="entry name" value="FG-GAP_2"/>
    <property type="match status" value="24"/>
</dbReference>
<dbReference type="InterPro" id="IPR013517">
    <property type="entry name" value="FG-GAP"/>
</dbReference>
<keyword evidence="3" id="KW-0106">Calcium</keyword>
<evidence type="ECO:0000256" key="5">
    <source>
        <dbReference type="ARBA" id="ARBA00023180"/>
    </source>
</evidence>
<feature type="domain" description="Calx-beta" evidence="6">
    <location>
        <begin position="2919"/>
        <end position="3015"/>
    </location>
</feature>
<dbReference type="SUPFAM" id="SSF69318">
    <property type="entry name" value="Integrin alpha N-terminal domain"/>
    <property type="match status" value="1"/>
</dbReference>
<dbReference type="PANTHER" id="PTHR11878:SF65">
    <property type="entry name" value="NA_CA-EXCHANGE PROTEIN, ISOFORM G"/>
    <property type="match status" value="1"/>
</dbReference>
<dbReference type="InterPro" id="IPR028994">
    <property type="entry name" value="Integrin_alpha_N"/>
</dbReference>
<dbReference type="SMART" id="SM00191">
    <property type="entry name" value="Int_alpha"/>
    <property type="match status" value="25"/>
</dbReference>
<feature type="domain" description="Calx-beta" evidence="6">
    <location>
        <begin position="2584"/>
        <end position="2680"/>
    </location>
</feature>
<dbReference type="PANTHER" id="PTHR11878">
    <property type="entry name" value="SODIUM/CALCIUM EXCHANGER"/>
    <property type="match status" value="1"/>
</dbReference>
<keyword evidence="4" id="KW-0813">Transport</keyword>
<evidence type="ECO:0000256" key="4">
    <source>
        <dbReference type="ARBA" id="ARBA00023065"/>
    </source>
</evidence>